<name>A0A8I1KIC9_9GAMM</name>
<protein>
    <submittedName>
        <fullName evidence="1">Uncharacterized protein</fullName>
    </submittedName>
</protein>
<comment type="caution">
    <text evidence="1">The sequence shown here is derived from an EMBL/GenBank/DDBJ whole genome shotgun (WGS) entry which is preliminary data.</text>
</comment>
<gene>
    <name evidence="1" type="ORF">JHC11_12925</name>
</gene>
<proteinExistence type="predicted"/>
<organism evidence="1 2">
    <name type="scientific">Idiomarina abyssalis</name>
    <dbReference type="NCBI Taxonomy" id="86102"/>
    <lineage>
        <taxon>Bacteria</taxon>
        <taxon>Pseudomonadati</taxon>
        <taxon>Pseudomonadota</taxon>
        <taxon>Gammaproteobacteria</taxon>
        <taxon>Alteromonadales</taxon>
        <taxon>Idiomarinaceae</taxon>
        <taxon>Idiomarina</taxon>
    </lineage>
</organism>
<reference evidence="1" key="1">
    <citation type="submission" date="2020-09" db="EMBL/GenBank/DDBJ databases">
        <title>Draft Genomes of Bacterial Isolates from North Pond Shallow Sediments.</title>
        <authorList>
            <person name="Kiel Reese B."/>
            <person name="Mullis M."/>
            <person name="Weisend R.E."/>
        </authorList>
    </citation>
    <scope>NUCLEOTIDE SEQUENCE</scope>
    <source>
        <strain evidence="1">KJE-2</strain>
    </source>
</reference>
<evidence type="ECO:0000313" key="1">
    <source>
        <dbReference type="EMBL" id="MBJ7316892.1"/>
    </source>
</evidence>
<accession>A0A8I1KIC9</accession>
<dbReference type="EMBL" id="JAEMOP010000009">
    <property type="protein sequence ID" value="MBJ7316892.1"/>
    <property type="molecule type" value="Genomic_DNA"/>
</dbReference>
<dbReference type="AlphaFoldDB" id="A0A8I1KIC9"/>
<dbReference type="Proteomes" id="UP000621390">
    <property type="component" value="Unassembled WGS sequence"/>
</dbReference>
<evidence type="ECO:0000313" key="2">
    <source>
        <dbReference type="Proteomes" id="UP000621390"/>
    </source>
</evidence>
<dbReference type="RefSeq" id="WP_199496437.1">
    <property type="nucleotide sequence ID" value="NZ_JAEMOP010000009.1"/>
</dbReference>
<sequence length="239" mass="28341">MFTQEKRLNYQTTQKSENIQYSHIYANVLVTFSEQAGKTYPEELMAFIYKDAKKLTPRKKIKLTEAVVQNIICSDKDHKKRYDVMVPRCMTQIDNEADVLAIRKSGFCDEFEIKLTRADFFNDRKKIIQYRRPDFDVKQDIDWFMNPEDLAPYQKFKLEALGNGEMVVNNFWYVLKEGIASVDDLPGYAGLISVDQTGLLKVVKHPDRLHSRKLSFEQRYKFASYLNERFWRYREQLAK</sequence>